<evidence type="ECO:0008006" key="2">
    <source>
        <dbReference type="Google" id="ProtNLM"/>
    </source>
</evidence>
<proteinExistence type="predicted"/>
<sequence length="202" mass="22256">MGYTSQYPPAHSDTYVKSTTTLTTYYPYIATNPLTPLTGAQANNWLSSTLLQRFHIDLGSGKVIKRIYYENFHNSGGDTHRGANNFTLWGSNDAGDFTDLVYGNDGSWTELTVAQNNFDIHISADQADPKYILVTNSTAYRYYAFKIADVHPGGSSLIGLRRIELQISDAPPPPAEDLIVMALGKGARGRRYIVKDGLVISV</sequence>
<dbReference type="EMBL" id="BARV01002785">
    <property type="protein sequence ID" value="GAH96093.1"/>
    <property type="molecule type" value="Genomic_DNA"/>
</dbReference>
<dbReference type="Gene3D" id="2.60.120.260">
    <property type="entry name" value="Galactose-binding domain-like"/>
    <property type="match status" value="1"/>
</dbReference>
<protein>
    <recommendedName>
        <fullName evidence="2">F5/8 type C domain-containing protein</fullName>
    </recommendedName>
</protein>
<dbReference type="AlphaFoldDB" id="X1LPP3"/>
<accession>X1LPP3</accession>
<comment type="caution">
    <text evidence="1">The sequence shown here is derived from an EMBL/GenBank/DDBJ whole genome shotgun (WGS) entry which is preliminary data.</text>
</comment>
<dbReference type="SUPFAM" id="SSF49785">
    <property type="entry name" value="Galactose-binding domain-like"/>
    <property type="match status" value="1"/>
</dbReference>
<gene>
    <name evidence="1" type="ORF">S06H3_06994</name>
</gene>
<dbReference type="InterPro" id="IPR008979">
    <property type="entry name" value="Galactose-bd-like_sf"/>
</dbReference>
<name>X1LPP3_9ZZZZ</name>
<reference evidence="1" key="1">
    <citation type="journal article" date="2014" name="Front. Microbiol.">
        <title>High frequency of phylogenetically diverse reductive dehalogenase-homologous genes in deep subseafloor sedimentary metagenomes.</title>
        <authorList>
            <person name="Kawai M."/>
            <person name="Futagami T."/>
            <person name="Toyoda A."/>
            <person name="Takaki Y."/>
            <person name="Nishi S."/>
            <person name="Hori S."/>
            <person name="Arai W."/>
            <person name="Tsubouchi T."/>
            <person name="Morono Y."/>
            <person name="Uchiyama I."/>
            <person name="Ito T."/>
            <person name="Fujiyama A."/>
            <person name="Inagaki F."/>
            <person name="Takami H."/>
        </authorList>
    </citation>
    <scope>NUCLEOTIDE SEQUENCE</scope>
    <source>
        <strain evidence="1">Expedition CK06-06</strain>
    </source>
</reference>
<evidence type="ECO:0000313" key="1">
    <source>
        <dbReference type="EMBL" id="GAH96093.1"/>
    </source>
</evidence>
<organism evidence="1">
    <name type="scientific">marine sediment metagenome</name>
    <dbReference type="NCBI Taxonomy" id="412755"/>
    <lineage>
        <taxon>unclassified sequences</taxon>
        <taxon>metagenomes</taxon>
        <taxon>ecological metagenomes</taxon>
    </lineage>
</organism>